<sequence>MKTTQFRNRALTYRRHFKLEIITISDNENEDDCGKRVEEENDCPICLDKMINEQSYRTECRHRFHKKCLYRWISKKNNCPECRNVFSNYCDVILDVYEDDYYDDIDVSEKSDQCEEAAGGENLREIGQNEGGEEEIRGSVPIIMLN</sequence>
<feature type="domain" description="RING-type" evidence="5">
    <location>
        <begin position="43"/>
        <end position="83"/>
    </location>
</feature>
<dbReference type="Gene3D" id="3.30.40.10">
    <property type="entry name" value="Zinc/RING finger domain, C3HC4 (zinc finger)"/>
    <property type="match status" value="1"/>
</dbReference>
<dbReference type="PROSITE" id="PS50089">
    <property type="entry name" value="ZF_RING_2"/>
    <property type="match status" value="1"/>
</dbReference>
<reference evidence="6 7" key="1">
    <citation type="journal article" date="2018" name="Gigascience">
        <title>Genomes of trombidid mites reveal novel predicted allergens and laterally-transferred genes associated with secondary metabolism.</title>
        <authorList>
            <person name="Dong X."/>
            <person name="Chaisiri K."/>
            <person name="Xia D."/>
            <person name="Armstrong S.D."/>
            <person name="Fang Y."/>
            <person name="Donnelly M.J."/>
            <person name="Kadowaki T."/>
            <person name="McGarry J.W."/>
            <person name="Darby A.C."/>
            <person name="Makepeace B.L."/>
        </authorList>
    </citation>
    <scope>NUCLEOTIDE SEQUENCE [LARGE SCALE GENOMIC DNA]</scope>
    <source>
        <strain evidence="6">UoL-WK</strain>
    </source>
</reference>
<dbReference type="GO" id="GO:0008270">
    <property type="term" value="F:zinc ion binding"/>
    <property type="evidence" value="ECO:0007669"/>
    <property type="project" value="UniProtKB-KW"/>
</dbReference>
<dbReference type="Pfam" id="PF13639">
    <property type="entry name" value="zf-RING_2"/>
    <property type="match status" value="1"/>
</dbReference>
<dbReference type="InterPro" id="IPR013083">
    <property type="entry name" value="Znf_RING/FYVE/PHD"/>
</dbReference>
<evidence type="ECO:0000256" key="3">
    <source>
        <dbReference type="ARBA" id="ARBA00022833"/>
    </source>
</evidence>
<keyword evidence="2 4" id="KW-0863">Zinc-finger</keyword>
<dbReference type="GO" id="GO:0061630">
    <property type="term" value="F:ubiquitin protein ligase activity"/>
    <property type="evidence" value="ECO:0007669"/>
    <property type="project" value="TreeGrafter"/>
</dbReference>
<dbReference type="PANTHER" id="PTHR45969:SF69">
    <property type="entry name" value="FINGER DOMAIN PROTEIN, PUTATIVE (AFU_ORTHOLOGUE AFUA_3G12190)-RELATED"/>
    <property type="match status" value="1"/>
</dbReference>
<dbReference type="OrthoDB" id="1925699at2759"/>
<keyword evidence="1" id="KW-0479">Metal-binding</keyword>
<evidence type="ECO:0000256" key="1">
    <source>
        <dbReference type="ARBA" id="ARBA00022723"/>
    </source>
</evidence>
<dbReference type="Proteomes" id="UP000285301">
    <property type="component" value="Unassembled WGS sequence"/>
</dbReference>
<protein>
    <submittedName>
        <fullName evidence="6">Putative autocrine motility factor receptor: amfr-like protein</fullName>
    </submittedName>
</protein>
<proteinExistence type="predicted"/>
<evidence type="ECO:0000256" key="4">
    <source>
        <dbReference type="PROSITE-ProRule" id="PRU00175"/>
    </source>
</evidence>
<name>A0A3S3RF43_9ACAR</name>
<dbReference type="PANTHER" id="PTHR45969">
    <property type="entry name" value="RING ZINC FINGER PROTEIN-RELATED"/>
    <property type="match status" value="1"/>
</dbReference>
<keyword evidence="6" id="KW-0675">Receptor</keyword>
<evidence type="ECO:0000313" key="7">
    <source>
        <dbReference type="Proteomes" id="UP000285301"/>
    </source>
</evidence>
<evidence type="ECO:0000313" key="6">
    <source>
        <dbReference type="EMBL" id="RWR99951.1"/>
    </source>
</evidence>
<dbReference type="SUPFAM" id="SSF57850">
    <property type="entry name" value="RING/U-box"/>
    <property type="match status" value="1"/>
</dbReference>
<dbReference type="InterPro" id="IPR001841">
    <property type="entry name" value="Znf_RING"/>
</dbReference>
<comment type="caution">
    <text evidence="6">The sequence shown here is derived from an EMBL/GenBank/DDBJ whole genome shotgun (WGS) entry which is preliminary data.</text>
</comment>
<evidence type="ECO:0000256" key="2">
    <source>
        <dbReference type="ARBA" id="ARBA00022771"/>
    </source>
</evidence>
<dbReference type="GO" id="GO:0016567">
    <property type="term" value="P:protein ubiquitination"/>
    <property type="evidence" value="ECO:0007669"/>
    <property type="project" value="TreeGrafter"/>
</dbReference>
<gene>
    <name evidence="6" type="ORF">B4U79_16954</name>
</gene>
<organism evidence="6 7">
    <name type="scientific">Dinothrombium tinctorium</name>
    <dbReference type="NCBI Taxonomy" id="1965070"/>
    <lineage>
        <taxon>Eukaryota</taxon>
        <taxon>Metazoa</taxon>
        <taxon>Ecdysozoa</taxon>
        <taxon>Arthropoda</taxon>
        <taxon>Chelicerata</taxon>
        <taxon>Arachnida</taxon>
        <taxon>Acari</taxon>
        <taxon>Acariformes</taxon>
        <taxon>Trombidiformes</taxon>
        <taxon>Prostigmata</taxon>
        <taxon>Anystina</taxon>
        <taxon>Parasitengona</taxon>
        <taxon>Trombidioidea</taxon>
        <taxon>Trombidiidae</taxon>
        <taxon>Dinothrombium</taxon>
    </lineage>
</organism>
<dbReference type="EMBL" id="NCKU01012941">
    <property type="protein sequence ID" value="RWR99951.1"/>
    <property type="molecule type" value="Genomic_DNA"/>
</dbReference>
<keyword evidence="7" id="KW-1185">Reference proteome</keyword>
<dbReference type="AlphaFoldDB" id="A0A3S3RF43"/>
<keyword evidence="3" id="KW-0862">Zinc</keyword>
<dbReference type="SMART" id="SM00184">
    <property type="entry name" value="RING"/>
    <property type="match status" value="1"/>
</dbReference>
<evidence type="ECO:0000259" key="5">
    <source>
        <dbReference type="PROSITE" id="PS50089"/>
    </source>
</evidence>
<accession>A0A3S3RF43</accession>